<dbReference type="Pfam" id="PF00201">
    <property type="entry name" value="UDPGT"/>
    <property type="match status" value="1"/>
</dbReference>
<evidence type="ECO:0000313" key="3">
    <source>
        <dbReference type="EMBL" id="TVU03540.1"/>
    </source>
</evidence>
<comment type="caution">
    <text evidence="3">The sequence shown here is derived from an EMBL/GenBank/DDBJ whole genome shotgun (WGS) entry which is preliminary data.</text>
</comment>
<organism evidence="3 4">
    <name type="scientific">Eragrostis curvula</name>
    <name type="common">weeping love grass</name>
    <dbReference type="NCBI Taxonomy" id="38414"/>
    <lineage>
        <taxon>Eukaryota</taxon>
        <taxon>Viridiplantae</taxon>
        <taxon>Streptophyta</taxon>
        <taxon>Embryophyta</taxon>
        <taxon>Tracheophyta</taxon>
        <taxon>Spermatophyta</taxon>
        <taxon>Magnoliopsida</taxon>
        <taxon>Liliopsida</taxon>
        <taxon>Poales</taxon>
        <taxon>Poaceae</taxon>
        <taxon>PACMAD clade</taxon>
        <taxon>Chloridoideae</taxon>
        <taxon>Eragrostideae</taxon>
        <taxon>Eragrostidinae</taxon>
        <taxon>Eragrostis</taxon>
    </lineage>
</organism>
<protein>
    <recommendedName>
        <fullName evidence="5">Glycosyltransferase</fullName>
    </recommendedName>
</protein>
<dbReference type="PANTHER" id="PTHR11926:SF1505">
    <property type="entry name" value="GLYCOSYLTRANSFERASE"/>
    <property type="match status" value="1"/>
</dbReference>
<dbReference type="Proteomes" id="UP000324897">
    <property type="component" value="Unassembled WGS sequence"/>
</dbReference>
<proteinExistence type="inferred from homology"/>
<dbReference type="GO" id="GO:0080044">
    <property type="term" value="F:quercetin 7-O-glucosyltransferase activity"/>
    <property type="evidence" value="ECO:0007669"/>
    <property type="project" value="TreeGrafter"/>
</dbReference>
<accession>A0A5J9SX42</accession>
<name>A0A5J9SX42_9POAL</name>
<dbReference type="Gramene" id="TVU03540">
    <property type="protein sequence ID" value="TVU03540"/>
    <property type="gene ID" value="EJB05_50936"/>
</dbReference>
<comment type="similarity">
    <text evidence="1">Belongs to the UDP-glycosyltransferase family.</text>
</comment>
<dbReference type="GO" id="GO:0080043">
    <property type="term" value="F:quercetin 3-O-glucosyltransferase activity"/>
    <property type="evidence" value="ECO:0007669"/>
    <property type="project" value="TreeGrafter"/>
</dbReference>
<dbReference type="CDD" id="cd03784">
    <property type="entry name" value="GT1_Gtf-like"/>
    <property type="match status" value="1"/>
</dbReference>
<evidence type="ECO:0000313" key="4">
    <source>
        <dbReference type="Proteomes" id="UP000324897"/>
    </source>
</evidence>
<dbReference type="Gene3D" id="3.40.50.2000">
    <property type="entry name" value="Glycogen Phosphorylase B"/>
    <property type="match status" value="5"/>
</dbReference>
<keyword evidence="2" id="KW-0808">Transferase</keyword>
<dbReference type="EMBL" id="RWGY01000167">
    <property type="protein sequence ID" value="TVU03540.1"/>
    <property type="molecule type" value="Genomic_DNA"/>
</dbReference>
<sequence length="604" mass="65863">MADEGRRHFLIVMYGIQSHINPVRVLAHRLTRLGVDGSIRATLSLPIATHRRLFSSSDDVADGVISYIPYSDGLDDGSLLKDADERARTRRAGFESVSSIIARRLARVRGVARLTLSVPAAAHGRMFPASLASPAAGDDEDEAEASDGVISYVPFSDGLEFGARPSSAAERARCRRESAESLSAVVRRLAAAGKPVTCVVSTISLPAIDVALEHGIPFAFYWIQTAAAFAAYYHYFRGYEQLVTAHVADPAYEVSFLGLRPLPISDLPSFLADSTGSEQSKASIELLRAIFEHIGREKPKVLVNSLDMLETDLLQAVRQHVEVFAVGPMVPHLQQMDVTEDRVHLYKQEEKGYMEWLNGQPGKSVVYMSYGSMITYEKKKTSGGMASMLVGGHTCGWCGRTMAVKMRWKGCFVTHCGWNSTLEAMTLGVPMVTVPNWSDQALNAHLVDEWGIRVRAKRDDEGLLVGTELAKCIEIVMSNDDKARNIHEKVNNLKDNTNGAIEDGLHWEGLDDGSLPKDADERARTRRAGFESVSSIIASLAARGQPVTCIMCTMVLPSVLDAAKEHGIPLAVYWIQPTTTTSTATASSSLPTPLTWTTRSACPG</sequence>
<dbReference type="PANTHER" id="PTHR11926">
    <property type="entry name" value="GLUCOSYL/GLUCURONOSYL TRANSFERASES"/>
    <property type="match status" value="1"/>
</dbReference>
<dbReference type="OrthoDB" id="5835829at2759"/>
<dbReference type="SUPFAM" id="SSF53756">
    <property type="entry name" value="UDP-Glycosyltransferase/glycogen phosphorylase"/>
    <property type="match status" value="2"/>
</dbReference>
<evidence type="ECO:0008006" key="5">
    <source>
        <dbReference type="Google" id="ProtNLM"/>
    </source>
</evidence>
<feature type="non-terminal residue" evidence="3">
    <location>
        <position position="1"/>
    </location>
</feature>
<reference evidence="3 4" key="1">
    <citation type="journal article" date="2019" name="Sci. Rep.">
        <title>A high-quality genome of Eragrostis curvula grass provides insights into Poaceae evolution and supports new strategies to enhance forage quality.</title>
        <authorList>
            <person name="Carballo J."/>
            <person name="Santos B.A.C.M."/>
            <person name="Zappacosta D."/>
            <person name="Garbus I."/>
            <person name="Selva J.P."/>
            <person name="Gallo C.A."/>
            <person name="Diaz A."/>
            <person name="Albertini E."/>
            <person name="Caccamo M."/>
            <person name="Echenique V."/>
        </authorList>
    </citation>
    <scope>NUCLEOTIDE SEQUENCE [LARGE SCALE GENOMIC DNA]</scope>
    <source>
        <strain evidence="4">cv. Victoria</strain>
        <tissue evidence="3">Leaf</tissue>
    </source>
</reference>
<keyword evidence="4" id="KW-1185">Reference proteome</keyword>
<gene>
    <name evidence="3" type="ORF">EJB05_50936</name>
</gene>
<evidence type="ECO:0000256" key="1">
    <source>
        <dbReference type="ARBA" id="ARBA00009995"/>
    </source>
</evidence>
<dbReference type="InterPro" id="IPR002213">
    <property type="entry name" value="UDP_glucos_trans"/>
</dbReference>
<evidence type="ECO:0000256" key="2">
    <source>
        <dbReference type="ARBA" id="ARBA00022679"/>
    </source>
</evidence>
<dbReference type="AlphaFoldDB" id="A0A5J9SX42"/>